<evidence type="ECO:0000313" key="1">
    <source>
        <dbReference type="EMBL" id="MFC7220374.1"/>
    </source>
</evidence>
<sequence>MRDSRLRRPAVVPDIVSGTVELTTTPPLVQRPSGIGYAKEHPADRDRRGVLWLRVASNPDGARGRPEFGRVHPLRQRRVMRRHLCQICSRPASRTALGTLWLIEDHRGEGPDWPEGCATVHPPLCVACAEVSVRLCPHLRDGWAAVRAQDPQIQGVYGQRYTPGLLAPRAQGPGVVRYDTHQAAWVLAASQSITLYDCTLVDLP</sequence>
<evidence type="ECO:0008006" key="3">
    <source>
        <dbReference type="Google" id="ProtNLM"/>
    </source>
</evidence>
<dbReference type="EMBL" id="JBHSZO010000033">
    <property type="protein sequence ID" value="MFC7220374.1"/>
    <property type="molecule type" value="Genomic_DNA"/>
</dbReference>
<proteinExistence type="predicted"/>
<dbReference type="Proteomes" id="UP001596413">
    <property type="component" value="Unassembled WGS sequence"/>
</dbReference>
<accession>A0ABW2GHZ5</accession>
<keyword evidence="2" id="KW-1185">Reference proteome</keyword>
<name>A0ABW2GHZ5_9ACTN</name>
<dbReference type="RefSeq" id="WP_386417007.1">
    <property type="nucleotide sequence ID" value="NZ_JBHSZO010000033.1"/>
</dbReference>
<gene>
    <name evidence="1" type="ORF">ACFQLX_19720</name>
</gene>
<reference evidence="2" key="1">
    <citation type="journal article" date="2019" name="Int. J. Syst. Evol. Microbiol.">
        <title>The Global Catalogue of Microorganisms (GCM) 10K type strain sequencing project: providing services to taxonomists for standard genome sequencing and annotation.</title>
        <authorList>
            <consortium name="The Broad Institute Genomics Platform"/>
            <consortium name="The Broad Institute Genome Sequencing Center for Infectious Disease"/>
            <person name="Wu L."/>
            <person name="Ma J."/>
        </authorList>
    </citation>
    <scope>NUCLEOTIDE SEQUENCE [LARGE SCALE GENOMIC DNA]</scope>
    <source>
        <strain evidence="2">CGMCC 1.13681</strain>
    </source>
</reference>
<protein>
    <recommendedName>
        <fullName evidence="3">Recombination endonuclease VII</fullName>
    </recommendedName>
</protein>
<comment type="caution">
    <text evidence="1">The sequence shown here is derived from an EMBL/GenBank/DDBJ whole genome shotgun (WGS) entry which is preliminary data.</text>
</comment>
<organism evidence="1 2">
    <name type="scientific">Streptomyces polyrhachis</name>
    <dbReference type="NCBI Taxonomy" id="1282885"/>
    <lineage>
        <taxon>Bacteria</taxon>
        <taxon>Bacillati</taxon>
        <taxon>Actinomycetota</taxon>
        <taxon>Actinomycetes</taxon>
        <taxon>Kitasatosporales</taxon>
        <taxon>Streptomycetaceae</taxon>
        <taxon>Streptomyces</taxon>
    </lineage>
</organism>
<evidence type="ECO:0000313" key="2">
    <source>
        <dbReference type="Proteomes" id="UP001596413"/>
    </source>
</evidence>